<dbReference type="InterPro" id="IPR004046">
    <property type="entry name" value="GST_C"/>
</dbReference>
<dbReference type="PANTHER" id="PTHR44051">
    <property type="entry name" value="GLUTATHIONE S-TRANSFERASE-RELATED"/>
    <property type="match status" value="1"/>
</dbReference>
<dbReference type="STRING" id="1230905.A0A1G4KCS1"/>
<evidence type="ECO:0000259" key="3">
    <source>
        <dbReference type="PROSITE" id="PS50404"/>
    </source>
</evidence>
<evidence type="ECO:0000313" key="5">
    <source>
        <dbReference type="EMBL" id="SCV02161.1"/>
    </source>
</evidence>
<dbReference type="SUPFAM" id="SSF47616">
    <property type="entry name" value="GST C-terminal domain-like"/>
    <property type="match status" value="1"/>
</dbReference>
<evidence type="ECO:0000313" key="6">
    <source>
        <dbReference type="Proteomes" id="UP000191024"/>
    </source>
</evidence>
<evidence type="ECO:0000256" key="2">
    <source>
        <dbReference type="RuleBase" id="RU003494"/>
    </source>
</evidence>
<accession>A0A1G4KCS1</accession>
<dbReference type="SFLD" id="SFLDG00358">
    <property type="entry name" value="Main_(cytGST)"/>
    <property type="match status" value="1"/>
</dbReference>
<feature type="domain" description="GST C-terminal" evidence="4">
    <location>
        <begin position="96"/>
        <end position="233"/>
    </location>
</feature>
<dbReference type="InterPro" id="IPR036282">
    <property type="entry name" value="Glutathione-S-Trfase_C_sf"/>
</dbReference>
<reference evidence="5 6" key="1">
    <citation type="submission" date="2016-03" db="EMBL/GenBank/DDBJ databases">
        <authorList>
            <person name="Devillers H."/>
        </authorList>
    </citation>
    <scope>NUCLEOTIDE SEQUENCE [LARGE SCALE GENOMIC DNA]</scope>
    <source>
        <strain evidence="5">CBS 11717</strain>
    </source>
</reference>
<evidence type="ECO:0000256" key="1">
    <source>
        <dbReference type="ARBA" id="ARBA00007409"/>
    </source>
</evidence>
<dbReference type="OrthoDB" id="2098326at2759"/>
<dbReference type="Pfam" id="PF02798">
    <property type="entry name" value="GST_N"/>
    <property type="match status" value="1"/>
</dbReference>
<dbReference type="CDD" id="cd03046">
    <property type="entry name" value="GST_N_GTT1_like"/>
    <property type="match status" value="1"/>
</dbReference>
<organism evidence="5 6">
    <name type="scientific">Lachancea mirantina</name>
    <dbReference type="NCBI Taxonomy" id="1230905"/>
    <lineage>
        <taxon>Eukaryota</taxon>
        <taxon>Fungi</taxon>
        <taxon>Dikarya</taxon>
        <taxon>Ascomycota</taxon>
        <taxon>Saccharomycotina</taxon>
        <taxon>Saccharomycetes</taxon>
        <taxon>Saccharomycetales</taxon>
        <taxon>Saccharomycetaceae</taxon>
        <taxon>Lachancea</taxon>
    </lineage>
</organism>
<sequence length="233" mass="26561">MSSPIIRVHWLNESRAFKVLWLLEYLKLDYEIIPYMRDEGRRAPESLKKIHPLGRSPVVEVEDRATGKKKVLAESGYIFQYVLQHFDPKGSLNNADPDKAEEIQYYLHYAEGSMMPPFFIEYLLSMVRNATPFPLSYLTGKVADKISERYSRGETKNQLDFLEGQLSKNQGYLVGGKLSAADILICLPLQMAFSRKTADAKDYPHIDKWLNTVTSDAAYKVAKEKAQANGGKF</sequence>
<dbReference type="Gene3D" id="1.20.1050.10">
    <property type="match status" value="1"/>
</dbReference>
<gene>
    <name evidence="5" type="ORF">LAMI_0G16402G</name>
</gene>
<dbReference type="CDD" id="cd03189">
    <property type="entry name" value="GST_C_GTT1_like"/>
    <property type="match status" value="1"/>
</dbReference>
<dbReference type="AlphaFoldDB" id="A0A1G4KCS1"/>
<dbReference type="Proteomes" id="UP000191024">
    <property type="component" value="Chromosome G"/>
</dbReference>
<dbReference type="Gene3D" id="3.40.30.10">
    <property type="entry name" value="Glutaredoxin"/>
    <property type="match status" value="1"/>
</dbReference>
<dbReference type="InterPro" id="IPR010987">
    <property type="entry name" value="Glutathione-S-Trfase_C-like"/>
</dbReference>
<dbReference type="InterPro" id="IPR004045">
    <property type="entry name" value="Glutathione_S-Trfase_N"/>
</dbReference>
<dbReference type="SUPFAM" id="SSF52833">
    <property type="entry name" value="Thioredoxin-like"/>
    <property type="match status" value="1"/>
</dbReference>
<name>A0A1G4KCS1_9SACH</name>
<dbReference type="InterPro" id="IPR036249">
    <property type="entry name" value="Thioredoxin-like_sf"/>
</dbReference>
<feature type="domain" description="GST N-terminal" evidence="3">
    <location>
        <begin position="3"/>
        <end position="90"/>
    </location>
</feature>
<dbReference type="EMBL" id="LT598469">
    <property type="protein sequence ID" value="SCV02161.1"/>
    <property type="molecule type" value="Genomic_DNA"/>
</dbReference>
<proteinExistence type="inferred from homology"/>
<dbReference type="PROSITE" id="PS50405">
    <property type="entry name" value="GST_CTER"/>
    <property type="match status" value="1"/>
</dbReference>
<dbReference type="InterPro" id="IPR040079">
    <property type="entry name" value="Glutathione_S-Trfase"/>
</dbReference>
<dbReference type="Pfam" id="PF00043">
    <property type="entry name" value="GST_C"/>
    <property type="match status" value="1"/>
</dbReference>
<dbReference type="PROSITE" id="PS50404">
    <property type="entry name" value="GST_NTER"/>
    <property type="match status" value="1"/>
</dbReference>
<dbReference type="PANTHER" id="PTHR44051:SF9">
    <property type="entry name" value="GLUTATHIONE S-TRANSFERASE 1"/>
    <property type="match status" value="1"/>
</dbReference>
<dbReference type="SFLD" id="SFLDS00019">
    <property type="entry name" value="Glutathione_Transferase_(cytos"/>
    <property type="match status" value="1"/>
</dbReference>
<keyword evidence="6" id="KW-1185">Reference proteome</keyword>
<protein>
    <submittedName>
        <fullName evidence="5">LAMI_0G16402g1_1</fullName>
    </submittedName>
</protein>
<evidence type="ECO:0000259" key="4">
    <source>
        <dbReference type="PROSITE" id="PS50405"/>
    </source>
</evidence>
<comment type="similarity">
    <text evidence="1 2">Belongs to the GST superfamily.</text>
</comment>